<evidence type="ECO:0000256" key="4">
    <source>
        <dbReference type="ARBA" id="ARBA00022519"/>
    </source>
</evidence>
<evidence type="ECO:0000313" key="12">
    <source>
        <dbReference type="Proteomes" id="UP001595886"/>
    </source>
</evidence>
<evidence type="ECO:0000256" key="2">
    <source>
        <dbReference type="ARBA" id="ARBA00022448"/>
    </source>
</evidence>
<proteinExistence type="inferred from homology"/>
<evidence type="ECO:0000256" key="1">
    <source>
        <dbReference type="ARBA" id="ARBA00004429"/>
    </source>
</evidence>
<feature type="transmembrane region" description="Helical" evidence="9">
    <location>
        <begin position="130"/>
        <end position="149"/>
    </location>
</feature>
<name>A0ABV9R087_9GAMM</name>
<comment type="function">
    <text evidence="9">Part of the tripartite ATP-independent periplasmic (TRAP) transport system.</text>
</comment>
<feature type="domain" description="Tripartite ATP-independent periplasmic transporters DctQ component" evidence="10">
    <location>
        <begin position="27"/>
        <end position="151"/>
    </location>
</feature>
<protein>
    <recommendedName>
        <fullName evidence="9">TRAP transporter small permease protein</fullName>
    </recommendedName>
</protein>
<comment type="similarity">
    <text evidence="8 9">Belongs to the TRAP transporter small permease family.</text>
</comment>
<dbReference type="Pfam" id="PF04290">
    <property type="entry name" value="DctQ"/>
    <property type="match status" value="1"/>
</dbReference>
<keyword evidence="3" id="KW-1003">Cell membrane</keyword>
<sequence>MSRPAGRALVWLDRVETGLIALLVLAMVVLAGAQIVLRNFFETGLEWADPLLRAMVLWAAMLGALAAARDDKHIGLDVLAHFVHGKTRRAIRIVTLLFAAGISATMAWYGYGLVQLDFGGGNTVAGIPTWLVEAIIPLGFGLLALRFALRAFLPPRNEDMPVLAPELP</sequence>
<keyword evidence="6 9" id="KW-1133">Transmembrane helix</keyword>
<dbReference type="InterPro" id="IPR007387">
    <property type="entry name" value="TRAP_DctQ"/>
</dbReference>
<feature type="transmembrane region" description="Helical" evidence="9">
    <location>
        <begin position="20"/>
        <end position="41"/>
    </location>
</feature>
<evidence type="ECO:0000256" key="8">
    <source>
        <dbReference type="ARBA" id="ARBA00038436"/>
    </source>
</evidence>
<gene>
    <name evidence="11" type="ORF">ACFO6Q_19825</name>
</gene>
<dbReference type="PANTHER" id="PTHR35011">
    <property type="entry name" value="2,3-DIKETO-L-GULONATE TRAP TRANSPORTER SMALL PERMEASE PROTEIN YIAM"/>
    <property type="match status" value="1"/>
</dbReference>
<feature type="transmembrane region" description="Helical" evidence="9">
    <location>
        <begin position="89"/>
        <end position="110"/>
    </location>
</feature>
<keyword evidence="5 9" id="KW-0812">Transmembrane</keyword>
<keyword evidence="2 9" id="KW-0813">Transport</keyword>
<evidence type="ECO:0000256" key="6">
    <source>
        <dbReference type="ARBA" id="ARBA00022989"/>
    </source>
</evidence>
<organism evidence="11 12">
    <name type="scientific">Dokdonella ginsengisoli</name>
    <dbReference type="NCBI Taxonomy" id="363846"/>
    <lineage>
        <taxon>Bacteria</taxon>
        <taxon>Pseudomonadati</taxon>
        <taxon>Pseudomonadota</taxon>
        <taxon>Gammaproteobacteria</taxon>
        <taxon>Lysobacterales</taxon>
        <taxon>Rhodanobacteraceae</taxon>
        <taxon>Dokdonella</taxon>
    </lineage>
</organism>
<evidence type="ECO:0000259" key="10">
    <source>
        <dbReference type="Pfam" id="PF04290"/>
    </source>
</evidence>
<evidence type="ECO:0000256" key="5">
    <source>
        <dbReference type="ARBA" id="ARBA00022692"/>
    </source>
</evidence>
<accession>A0ABV9R087</accession>
<reference evidence="12" key="1">
    <citation type="journal article" date="2019" name="Int. J. Syst. Evol. Microbiol.">
        <title>The Global Catalogue of Microorganisms (GCM) 10K type strain sequencing project: providing services to taxonomists for standard genome sequencing and annotation.</title>
        <authorList>
            <consortium name="The Broad Institute Genomics Platform"/>
            <consortium name="The Broad Institute Genome Sequencing Center for Infectious Disease"/>
            <person name="Wu L."/>
            <person name="Ma J."/>
        </authorList>
    </citation>
    <scope>NUCLEOTIDE SEQUENCE [LARGE SCALE GENOMIC DNA]</scope>
    <source>
        <strain evidence="12">CCUG 30340</strain>
    </source>
</reference>
<dbReference type="InterPro" id="IPR055348">
    <property type="entry name" value="DctQ"/>
</dbReference>
<keyword evidence="12" id="KW-1185">Reference proteome</keyword>
<evidence type="ECO:0000313" key="11">
    <source>
        <dbReference type="EMBL" id="MFC4822577.1"/>
    </source>
</evidence>
<keyword evidence="7 9" id="KW-0472">Membrane</keyword>
<comment type="caution">
    <text evidence="11">The sequence shown here is derived from an EMBL/GenBank/DDBJ whole genome shotgun (WGS) entry which is preliminary data.</text>
</comment>
<evidence type="ECO:0000256" key="9">
    <source>
        <dbReference type="RuleBase" id="RU369079"/>
    </source>
</evidence>
<comment type="subunit">
    <text evidence="9">The complex comprises the extracytoplasmic solute receptor protein and the two transmembrane proteins.</text>
</comment>
<keyword evidence="4 9" id="KW-0997">Cell inner membrane</keyword>
<dbReference type="EMBL" id="JBHSHD010000019">
    <property type="protein sequence ID" value="MFC4822577.1"/>
    <property type="molecule type" value="Genomic_DNA"/>
</dbReference>
<evidence type="ECO:0000256" key="7">
    <source>
        <dbReference type="ARBA" id="ARBA00023136"/>
    </source>
</evidence>
<dbReference type="PANTHER" id="PTHR35011:SF2">
    <property type="entry name" value="2,3-DIKETO-L-GULONATE TRAP TRANSPORTER SMALL PERMEASE PROTEIN YIAM"/>
    <property type="match status" value="1"/>
</dbReference>
<dbReference type="Proteomes" id="UP001595886">
    <property type="component" value="Unassembled WGS sequence"/>
</dbReference>
<evidence type="ECO:0000256" key="3">
    <source>
        <dbReference type="ARBA" id="ARBA00022475"/>
    </source>
</evidence>
<comment type="subcellular location">
    <subcellularLocation>
        <location evidence="1 9">Cell inner membrane</location>
        <topology evidence="1 9">Multi-pass membrane protein</topology>
    </subcellularLocation>
</comment>
<feature type="transmembrane region" description="Helical" evidence="9">
    <location>
        <begin position="47"/>
        <end position="68"/>
    </location>
</feature>
<dbReference type="RefSeq" id="WP_380022935.1">
    <property type="nucleotide sequence ID" value="NZ_JBHSHD010000019.1"/>
</dbReference>